<dbReference type="EMBL" id="RCZM01000003">
    <property type="protein sequence ID" value="TPG16938.1"/>
    <property type="molecule type" value="Genomic_DNA"/>
</dbReference>
<sequence length="60" mass="6237">MTTTPRSRPRSFGPVGLGPDTTTTSAGTPTGTLGLVTNLARFLRDRPPGIATRDLEGEPA</sequence>
<dbReference type="AlphaFoldDB" id="A0A502CVJ6"/>
<dbReference type="RefSeq" id="WP_140739437.1">
    <property type="nucleotide sequence ID" value="NZ_RCZM01000003.1"/>
</dbReference>
<proteinExistence type="predicted"/>
<gene>
    <name evidence="2" type="ORF">EAH86_09105</name>
</gene>
<protein>
    <submittedName>
        <fullName evidence="2">Uncharacterized protein</fullName>
    </submittedName>
</protein>
<name>A0A502CVJ6_9MICO</name>
<dbReference type="Proteomes" id="UP000317722">
    <property type="component" value="Unassembled WGS sequence"/>
</dbReference>
<reference evidence="2 3" key="1">
    <citation type="journal article" date="2019" name="Environ. Microbiol.">
        <title>Species interactions and distinct microbial communities in high Arctic permafrost affected cryosols are associated with the CH4 and CO2 gas fluxes.</title>
        <authorList>
            <person name="Altshuler I."/>
            <person name="Hamel J."/>
            <person name="Turney S."/>
            <person name="Magnuson E."/>
            <person name="Levesque R."/>
            <person name="Greer C."/>
            <person name="Whyte L.G."/>
        </authorList>
    </citation>
    <scope>NUCLEOTIDE SEQUENCE [LARGE SCALE GENOMIC DNA]</scope>
    <source>
        <strain evidence="2 3">S9.3A</strain>
    </source>
</reference>
<accession>A0A502CVJ6</accession>
<evidence type="ECO:0000313" key="3">
    <source>
        <dbReference type="Proteomes" id="UP000317722"/>
    </source>
</evidence>
<organism evidence="2 3">
    <name type="scientific">Pedococcus bigeumensis</name>
    <dbReference type="NCBI Taxonomy" id="433644"/>
    <lineage>
        <taxon>Bacteria</taxon>
        <taxon>Bacillati</taxon>
        <taxon>Actinomycetota</taxon>
        <taxon>Actinomycetes</taxon>
        <taxon>Micrococcales</taxon>
        <taxon>Intrasporangiaceae</taxon>
        <taxon>Pedococcus</taxon>
    </lineage>
</organism>
<feature type="compositionally biased region" description="Low complexity" evidence="1">
    <location>
        <begin position="17"/>
        <end position="33"/>
    </location>
</feature>
<evidence type="ECO:0000313" key="2">
    <source>
        <dbReference type="EMBL" id="TPG16938.1"/>
    </source>
</evidence>
<evidence type="ECO:0000256" key="1">
    <source>
        <dbReference type="SAM" id="MobiDB-lite"/>
    </source>
</evidence>
<keyword evidence="3" id="KW-1185">Reference proteome</keyword>
<comment type="caution">
    <text evidence="2">The sequence shown here is derived from an EMBL/GenBank/DDBJ whole genome shotgun (WGS) entry which is preliminary data.</text>
</comment>
<feature type="region of interest" description="Disordered" evidence="1">
    <location>
        <begin position="1"/>
        <end position="33"/>
    </location>
</feature>